<evidence type="ECO:0000256" key="4">
    <source>
        <dbReference type="SAM" id="MobiDB-lite"/>
    </source>
</evidence>
<dbReference type="PROSITE" id="PS50888">
    <property type="entry name" value="BHLH"/>
    <property type="match status" value="1"/>
</dbReference>
<keyword evidence="3" id="KW-0804">Transcription</keyword>
<dbReference type="EMBL" id="SPHZ02000003">
    <property type="protein sequence ID" value="KAF0923165.1"/>
    <property type="molecule type" value="Genomic_DNA"/>
</dbReference>
<evidence type="ECO:0000313" key="7">
    <source>
        <dbReference type="Proteomes" id="UP000479710"/>
    </source>
</evidence>
<evidence type="ECO:0000259" key="5">
    <source>
        <dbReference type="PROSITE" id="PS50888"/>
    </source>
</evidence>
<name>A0A6G1EDH7_9ORYZ</name>
<keyword evidence="2" id="KW-0805">Transcription regulation</keyword>
<dbReference type="PANTHER" id="PTHR46807">
    <property type="entry name" value="TRANSCRIPTION FACTOR PIF3"/>
    <property type="match status" value="1"/>
</dbReference>
<dbReference type="AlphaFoldDB" id="A0A6G1EDH7"/>
<protein>
    <recommendedName>
        <fullName evidence="5">BHLH domain-containing protein</fullName>
    </recommendedName>
</protein>
<accession>A0A6G1EDH7</accession>
<evidence type="ECO:0000256" key="3">
    <source>
        <dbReference type="ARBA" id="ARBA00023163"/>
    </source>
</evidence>
<dbReference type="Proteomes" id="UP000479710">
    <property type="component" value="Unassembled WGS sequence"/>
</dbReference>
<dbReference type="SUPFAM" id="SSF47459">
    <property type="entry name" value="HLH, helix-loop-helix DNA-binding domain"/>
    <property type="match status" value="1"/>
</dbReference>
<comment type="caution">
    <text evidence="6">The sequence shown here is derived from an EMBL/GenBank/DDBJ whole genome shotgun (WGS) entry which is preliminary data.</text>
</comment>
<organism evidence="6 7">
    <name type="scientific">Oryza meyeriana var. granulata</name>
    <dbReference type="NCBI Taxonomy" id="110450"/>
    <lineage>
        <taxon>Eukaryota</taxon>
        <taxon>Viridiplantae</taxon>
        <taxon>Streptophyta</taxon>
        <taxon>Embryophyta</taxon>
        <taxon>Tracheophyta</taxon>
        <taxon>Spermatophyta</taxon>
        <taxon>Magnoliopsida</taxon>
        <taxon>Liliopsida</taxon>
        <taxon>Poales</taxon>
        <taxon>Poaceae</taxon>
        <taxon>BOP clade</taxon>
        <taxon>Oryzoideae</taxon>
        <taxon>Oryzeae</taxon>
        <taxon>Oryzinae</taxon>
        <taxon>Oryza</taxon>
        <taxon>Oryza meyeriana</taxon>
    </lineage>
</organism>
<dbReference type="PANTHER" id="PTHR46807:SF6">
    <property type="entry name" value="TRANSCRIPTION FACTOR APG"/>
    <property type="match status" value="1"/>
</dbReference>
<comment type="similarity">
    <text evidence="1">Belongs to the bHLH protein family.</text>
</comment>
<feature type="region of interest" description="Disordered" evidence="4">
    <location>
        <begin position="130"/>
        <end position="178"/>
    </location>
</feature>
<dbReference type="GO" id="GO:0046983">
    <property type="term" value="F:protein dimerization activity"/>
    <property type="evidence" value="ECO:0007669"/>
    <property type="project" value="InterPro"/>
</dbReference>
<evidence type="ECO:0000256" key="2">
    <source>
        <dbReference type="ARBA" id="ARBA00023015"/>
    </source>
</evidence>
<dbReference type="Gene3D" id="4.10.280.10">
    <property type="entry name" value="Helix-loop-helix DNA-binding domain"/>
    <property type="match status" value="1"/>
</dbReference>
<dbReference type="OrthoDB" id="690068at2759"/>
<dbReference type="InterPro" id="IPR011598">
    <property type="entry name" value="bHLH_dom"/>
</dbReference>
<evidence type="ECO:0000313" key="6">
    <source>
        <dbReference type="EMBL" id="KAF0923165.1"/>
    </source>
</evidence>
<dbReference type="Pfam" id="PF00010">
    <property type="entry name" value="HLH"/>
    <property type="match status" value="1"/>
</dbReference>
<reference evidence="6 7" key="1">
    <citation type="submission" date="2019-11" db="EMBL/GenBank/DDBJ databases">
        <title>Whole genome sequence of Oryza granulata.</title>
        <authorList>
            <person name="Li W."/>
        </authorList>
    </citation>
    <scope>NUCLEOTIDE SEQUENCE [LARGE SCALE GENOMIC DNA]</scope>
    <source>
        <strain evidence="7">cv. Menghai</strain>
        <tissue evidence="6">Leaf</tissue>
    </source>
</reference>
<sequence>MRALQELIPHCNKIDKASMLEEAIEYLKTLQLQVQMMSMGNGLCVPPMMLPAAAAAAAAMQHHLQMQQMAGPMAAAHFPHLGAAAMGLAGFGMAGAAFDMVPMPRLAAAAQFPCPMFPAAPPMAMFGPPPAHVMPSPPPAPFPQTATTAGEQTPPAGADAGDVPIVPQGNERQQPKQT</sequence>
<dbReference type="GO" id="GO:0003700">
    <property type="term" value="F:DNA-binding transcription factor activity"/>
    <property type="evidence" value="ECO:0007669"/>
    <property type="project" value="InterPro"/>
</dbReference>
<gene>
    <name evidence="6" type="ORF">E2562_003379</name>
</gene>
<feature type="domain" description="BHLH" evidence="5">
    <location>
        <begin position="1"/>
        <end position="30"/>
    </location>
</feature>
<evidence type="ECO:0000256" key="1">
    <source>
        <dbReference type="ARBA" id="ARBA00005510"/>
    </source>
</evidence>
<proteinExistence type="inferred from homology"/>
<keyword evidence="7" id="KW-1185">Reference proteome</keyword>
<feature type="compositionally biased region" description="Pro residues" evidence="4">
    <location>
        <begin position="130"/>
        <end position="142"/>
    </location>
</feature>
<dbReference type="InterPro" id="IPR044273">
    <property type="entry name" value="PIF3-like"/>
</dbReference>
<dbReference type="InterPro" id="IPR036638">
    <property type="entry name" value="HLH_DNA-bd_sf"/>
</dbReference>